<accession>D8Q150</accession>
<dbReference type="eggNOG" id="ENOG502S0B1">
    <property type="taxonomic scope" value="Eukaryota"/>
</dbReference>
<dbReference type="AlphaFoldDB" id="D8Q150"/>
<dbReference type="InParanoid" id="D8Q150"/>
<dbReference type="InterPro" id="IPR005123">
    <property type="entry name" value="Oxoglu/Fe-dep_dioxygenase_dom"/>
</dbReference>
<dbReference type="GeneID" id="9595805"/>
<dbReference type="EMBL" id="GL377305">
    <property type="protein sequence ID" value="EFI98445.1"/>
    <property type="molecule type" value="Genomic_DNA"/>
</dbReference>
<dbReference type="Proteomes" id="UP000007431">
    <property type="component" value="Unassembled WGS sequence"/>
</dbReference>
<proteinExistence type="inferred from homology"/>
<dbReference type="RefSeq" id="XP_003033348.1">
    <property type="nucleotide sequence ID" value="XM_003033302.1"/>
</dbReference>
<dbReference type="HOGENOM" id="CLU_019613_2_1_1"/>
<dbReference type="PROSITE" id="PS51471">
    <property type="entry name" value="FE2OG_OXY"/>
    <property type="match status" value="1"/>
</dbReference>
<name>D8Q150_SCHCM</name>
<evidence type="ECO:0000256" key="1">
    <source>
        <dbReference type="RuleBase" id="RU003682"/>
    </source>
</evidence>
<evidence type="ECO:0000259" key="2">
    <source>
        <dbReference type="PROSITE" id="PS51471"/>
    </source>
</evidence>
<dbReference type="Gene3D" id="2.60.120.620">
    <property type="entry name" value="q2cbj1_9rhob like domain"/>
    <property type="match status" value="1"/>
</dbReference>
<keyword evidence="1" id="KW-0408">Iron</keyword>
<gene>
    <name evidence="3" type="ORF">SCHCODRAFT_54722</name>
</gene>
<protein>
    <recommendedName>
        <fullName evidence="2">Fe2OG dioxygenase domain-containing protein</fullName>
    </recommendedName>
</protein>
<evidence type="ECO:0000313" key="4">
    <source>
        <dbReference type="Proteomes" id="UP000007431"/>
    </source>
</evidence>
<comment type="similarity">
    <text evidence="1">Belongs to the iron/ascorbate-dependent oxidoreductase family.</text>
</comment>
<dbReference type="VEuPathDB" id="FungiDB:SCHCODRAFT_054722"/>
<dbReference type="OMA" id="IMETTAW"/>
<sequence length="445" mass="49755">MSQSFNAKLAAVQSAISNRPPFVSGTLDVPEDDLKLYFGDVGNAQYVHIIRSEVHADLCLSCINLGHATPDELAALAAACQPATFGVNKQDVLDESYRKAGKLDNNKFASLLKLDNYGLIDTIRDELLQEGEVNKGVKYEVYKVNVYGKDSFFKPHKDTPRSKSMFGSLVIVFPTPHEGGALVLREGDREWTFDYAAELAPAPELSLSQAAETDEPQDPKIAYIAFFGDIEHEVLPVTAGHRVTLTYNLYFDAAHLAKTLPQSVVDEEARLRTALQTLLQDPALLPKGGYLAFGLRFMYPLDRKSPLQGLIPHMKGIDARIVRVCRSLGLEGQLKLVYEDDTEYEGNPRYGYYCYDPVKGGEQGVKLLMDRFVDYSEVCEGDTFGEYLLQDGAQRVRNMGTEELHREDDEEEHIPSTEALWVTELTKINRVENHYGALFLRVVSC</sequence>
<keyword evidence="4" id="KW-1185">Reference proteome</keyword>
<dbReference type="InterPro" id="IPR044862">
    <property type="entry name" value="Pro_4_hyd_alph_FE2OG_OXY"/>
</dbReference>
<evidence type="ECO:0000313" key="3">
    <source>
        <dbReference type="EMBL" id="EFI98445.1"/>
    </source>
</evidence>
<dbReference type="GO" id="GO:0046872">
    <property type="term" value="F:metal ion binding"/>
    <property type="evidence" value="ECO:0007669"/>
    <property type="project" value="UniProtKB-KW"/>
</dbReference>
<dbReference type="PANTHER" id="PTHR33099">
    <property type="entry name" value="FE2OG DIOXYGENASE DOMAIN-CONTAINING PROTEIN"/>
    <property type="match status" value="1"/>
</dbReference>
<keyword evidence="1" id="KW-0560">Oxidoreductase</keyword>
<dbReference type="PANTHER" id="PTHR33099:SF14">
    <property type="entry name" value="PROLYL 4-HYDROXYLASE ALPHA SUBUNIT FE(2+) 2OG DIOXYGENASE DOMAIN-CONTAINING PROTEIN"/>
    <property type="match status" value="1"/>
</dbReference>
<dbReference type="Pfam" id="PF13640">
    <property type="entry name" value="2OG-FeII_Oxy_3"/>
    <property type="match status" value="1"/>
</dbReference>
<feature type="domain" description="Fe2OG dioxygenase" evidence="2">
    <location>
        <begin position="138"/>
        <end position="251"/>
    </location>
</feature>
<dbReference type="OrthoDB" id="27483at2759"/>
<organism evidence="4">
    <name type="scientific">Schizophyllum commune (strain H4-8 / FGSC 9210)</name>
    <name type="common">Split gill fungus</name>
    <dbReference type="NCBI Taxonomy" id="578458"/>
    <lineage>
        <taxon>Eukaryota</taxon>
        <taxon>Fungi</taxon>
        <taxon>Dikarya</taxon>
        <taxon>Basidiomycota</taxon>
        <taxon>Agaricomycotina</taxon>
        <taxon>Agaricomycetes</taxon>
        <taxon>Agaricomycetidae</taxon>
        <taxon>Agaricales</taxon>
        <taxon>Schizophyllaceae</taxon>
        <taxon>Schizophyllum</taxon>
    </lineage>
</organism>
<dbReference type="GO" id="GO:0016491">
    <property type="term" value="F:oxidoreductase activity"/>
    <property type="evidence" value="ECO:0007669"/>
    <property type="project" value="UniProtKB-KW"/>
</dbReference>
<reference evidence="3 4" key="1">
    <citation type="journal article" date="2010" name="Nat. Biotechnol.">
        <title>Genome sequence of the model mushroom Schizophyllum commune.</title>
        <authorList>
            <person name="Ohm R.A."/>
            <person name="de Jong J.F."/>
            <person name="Lugones L.G."/>
            <person name="Aerts A."/>
            <person name="Kothe E."/>
            <person name="Stajich J.E."/>
            <person name="de Vries R.P."/>
            <person name="Record E."/>
            <person name="Levasseur A."/>
            <person name="Baker S.E."/>
            <person name="Bartholomew K.A."/>
            <person name="Coutinho P.M."/>
            <person name="Erdmann S."/>
            <person name="Fowler T.J."/>
            <person name="Gathman A.C."/>
            <person name="Lombard V."/>
            <person name="Henrissat B."/>
            <person name="Knabe N."/>
            <person name="Kuees U."/>
            <person name="Lilly W.W."/>
            <person name="Lindquist E."/>
            <person name="Lucas S."/>
            <person name="Magnuson J.K."/>
            <person name="Piumi F."/>
            <person name="Raudaskoski M."/>
            <person name="Salamov A."/>
            <person name="Schmutz J."/>
            <person name="Schwarze F.W.M.R."/>
            <person name="vanKuyk P.A."/>
            <person name="Horton J.S."/>
            <person name="Grigoriev I.V."/>
            <person name="Woesten H.A.B."/>
        </authorList>
    </citation>
    <scope>NUCLEOTIDE SEQUENCE [LARGE SCALE GENOMIC DNA]</scope>
    <source>
        <strain evidence="4">H4-8 / FGSC 9210</strain>
    </source>
</reference>
<dbReference type="KEGG" id="scm:SCHCO_054722"/>
<keyword evidence="1" id="KW-0479">Metal-binding</keyword>